<keyword evidence="2" id="KW-1185">Reference proteome</keyword>
<protein>
    <submittedName>
        <fullName evidence="1">M15 family metallopeptidase</fullName>
    </submittedName>
</protein>
<sequence length="207" mass="23007">MSALLAYGDAVDIGYGRGRLAAPAAASLARIDAVMFDAWGRRMDINEAWRSPADADENARKYQAWLAFQRGGPWAPWAPIGLPADESVHCLGYAIDTDDTDLVWLLNDHGWYQTVYRNGALVEPWHFEYFPDRDNHRYDTGAPAGETETDMPLSTDEKDWLRLMVRQELGGALVKAFDFTPDDKAWARLMVRQELGGAIATDGGGAK</sequence>
<dbReference type="AlphaFoldDB" id="A0A5J5IZC7"/>
<comment type="caution">
    <text evidence="1">The sequence shown here is derived from an EMBL/GenBank/DDBJ whole genome shotgun (WGS) entry which is preliminary data.</text>
</comment>
<dbReference type="OrthoDB" id="5083734at2"/>
<dbReference type="Proteomes" id="UP000325827">
    <property type="component" value="Unassembled WGS sequence"/>
</dbReference>
<name>A0A5J5IZC7_9MICO</name>
<gene>
    <name evidence="1" type="ORF">F6B43_18305</name>
</gene>
<evidence type="ECO:0000313" key="1">
    <source>
        <dbReference type="EMBL" id="KAA9105001.1"/>
    </source>
</evidence>
<dbReference type="SUPFAM" id="SSF55166">
    <property type="entry name" value="Hedgehog/DD-peptidase"/>
    <property type="match status" value="1"/>
</dbReference>
<dbReference type="EMBL" id="VYSA01000006">
    <property type="protein sequence ID" value="KAA9105001.1"/>
    <property type="molecule type" value="Genomic_DNA"/>
</dbReference>
<reference evidence="2" key="1">
    <citation type="submission" date="2019-09" db="EMBL/GenBank/DDBJ databases">
        <title>Mumia zhuanghuii sp. nov. isolated from the intestinal contents of plateau pika (Ochotona curzoniae) in the Qinghai-Tibet plateau of China.</title>
        <authorList>
            <person name="Tian Z."/>
        </authorList>
    </citation>
    <scope>NUCLEOTIDE SEQUENCE [LARGE SCALE GENOMIC DNA]</scope>
    <source>
        <strain evidence="2">JCM 30598</strain>
    </source>
</reference>
<evidence type="ECO:0000313" key="2">
    <source>
        <dbReference type="Proteomes" id="UP000325827"/>
    </source>
</evidence>
<dbReference type="RefSeq" id="WP_150450460.1">
    <property type="nucleotide sequence ID" value="NZ_VYSA01000006.1"/>
</dbReference>
<dbReference type="InterPro" id="IPR009045">
    <property type="entry name" value="Zn_M74/Hedgehog-like"/>
</dbReference>
<organism evidence="1 2">
    <name type="scientific">Microbacterium rhizomatis</name>
    <dbReference type="NCBI Taxonomy" id="1631477"/>
    <lineage>
        <taxon>Bacteria</taxon>
        <taxon>Bacillati</taxon>
        <taxon>Actinomycetota</taxon>
        <taxon>Actinomycetes</taxon>
        <taxon>Micrococcales</taxon>
        <taxon>Microbacteriaceae</taxon>
        <taxon>Microbacterium</taxon>
    </lineage>
</organism>
<accession>A0A5J5IZC7</accession>
<proteinExistence type="predicted"/>